<dbReference type="PANTHER" id="PTHR40083:SF1">
    <property type="entry name" value="UPF0122 PROTEIN YLXM"/>
    <property type="match status" value="1"/>
</dbReference>
<keyword evidence="5" id="KW-1185">Reference proteome</keyword>
<comment type="function">
    <text evidence="2 3">Might take part in the signal recognition particle (SRP) pathway. This is inferred from the conservation of its genetic proximity to ftsY/ffh. May be a regulatory protein.</text>
</comment>
<dbReference type="Pfam" id="PF04297">
    <property type="entry name" value="UPF0122"/>
    <property type="match status" value="1"/>
</dbReference>
<dbReference type="InterPro" id="IPR036388">
    <property type="entry name" value="WH-like_DNA-bd_sf"/>
</dbReference>
<gene>
    <name evidence="4" type="ordered locus">MSC_0490</name>
</gene>
<dbReference type="Gene3D" id="1.10.10.10">
    <property type="entry name" value="Winged helix-like DNA-binding domain superfamily/Winged helix DNA-binding domain"/>
    <property type="match status" value="1"/>
</dbReference>
<organism evidence="4 5">
    <name type="scientific">Mycoplasma mycoides subsp. mycoides SC (strain CCUG 32753 / NCTC 10114 / PG1)</name>
    <dbReference type="NCBI Taxonomy" id="272632"/>
    <lineage>
        <taxon>Bacteria</taxon>
        <taxon>Bacillati</taxon>
        <taxon>Mycoplasmatota</taxon>
        <taxon>Mollicutes</taxon>
        <taxon>Mycoplasmataceae</taxon>
        <taxon>Mycoplasma</taxon>
    </lineage>
</organism>
<dbReference type="KEGG" id="mmy:MSC_0490"/>
<name>Q6MTB8_MYCMS</name>
<evidence type="ECO:0000256" key="2">
    <source>
        <dbReference type="ARBA" id="ARBA00024764"/>
    </source>
</evidence>
<sequence length="114" mass="13695">MMKLKNNLLEKTLELSELFKIYKELLTDKQKQYFELYIDEDLSLSEIADEFNISKTAVYDSISKTSKLLFSLEKKLHLKQKQDLLISLINKIETNQIDQKQFIKSLKEVIWWKY</sequence>
<dbReference type="STRING" id="272632.MSC_0490"/>
<dbReference type="NCBIfam" id="NF045758">
    <property type="entry name" value="YlxM"/>
    <property type="match status" value="1"/>
</dbReference>
<dbReference type="SUPFAM" id="SSF88659">
    <property type="entry name" value="Sigma3 and sigma4 domains of RNA polymerase sigma factors"/>
    <property type="match status" value="1"/>
</dbReference>
<dbReference type="EMBL" id="BX293980">
    <property type="protein sequence ID" value="CAE77118.1"/>
    <property type="molecule type" value="Genomic_DNA"/>
</dbReference>
<dbReference type="PANTHER" id="PTHR40083">
    <property type="entry name" value="UPF0122 PROTEIN CBO2450/CLC_2298"/>
    <property type="match status" value="1"/>
</dbReference>
<accession>Q6MTB8</accession>
<evidence type="ECO:0000313" key="5">
    <source>
        <dbReference type="Proteomes" id="UP000001016"/>
    </source>
</evidence>
<dbReference type="HOGENOM" id="CLU_129218_1_1_14"/>
<evidence type="ECO:0000313" key="4">
    <source>
        <dbReference type="EMBL" id="CAE77118.1"/>
    </source>
</evidence>
<dbReference type="PATRIC" id="fig|272632.4.peg.530"/>
<protein>
    <recommendedName>
        <fullName evidence="3">UPF0122 protein MSC_0490</fullName>
    </recommendedName>
</protein>
<evidence type="ECO:0000256" key="3">
    <source>
        <dbReference type="HAMAP-Rule" id="MF_00245"/>
    </source>
</evidence>
<proteinExistence type="inferred from homology"/>
<dbReference type="InterPro" id="IPR054831">
    <property type="entry name" value="UPF0122_fam_protein"/>
</dbReference>
<dbReference type="AlphaFoldDB" id="Q6MTB8"/>
<evidence type="ECO:0000256" key="1">
    <source>
        <dbReference type="ARBA" id="ARBA00008720"/>
    </source>
</evidence>
<dbReference type="HAMAP" id="MF_00245">
    <property type="entry name" value="UPF0122"/>
    <property type="match status" value="1"/>
</dbReference>
<dbReference type="NCBIfam" id="NF001075">
    <property type="entry name" value="PRK00118.2-6"/>
    <property type="match status" value="1"/>
</dbReference>
<dbReference type="InterPro" id="IPR013324">
    <property type="entry name" value="RNA_pol_sigma_r3/r4-like"/>
</dbReference>
<dbReference type="InterPro" id="IPR007394">
    <property type="entry name" value="UPF0122"/>
</dbReference>
<comment type="similarity">
    <text evidence="1 3">Belongs to the UPF0122 family.</text>
</comment>
<dbReference type="Proteomes" id="UP000001016">
    <property type="component" value="Chromosome"/>
</dbReference>
<dbReference type="eggNOG" id="COG2739">
    <property type="taxonomic scope" value="Bacteria"/>
</dbReference>
<reference evidence="4 5" key="1">
    <citation type="journal article" date="2004" name="Genome Res.">
        <title>The genome sequence of Mycoplasma mycoides subsp. mycoides SC type strain PG1T, the causative agent of contagious bovine pleuropneumonia (CBPP).</title>
        <authorList>
            <person name="Westberg J."/>
            <person name="Persson A."/>
            <person name="Holmberg A."/>
            <person name="Goesmann A."/>
            <person name="Lundeberg J."/>
            <person name="Johansson K.-E."/>
            <person name="Pettersson B."/>
            <person name="Uhlen M."/>
        </authorList>
    </citation>
    <scope>NUCLEOTIDE SEQUENCE [LARGE SCALE GENOMIC DNA]</scope>
    <source>
        <strain evidence="4 5">PG1</strain>
    </source>
</reference>